<gene>
    <name evidence="2" type="ORF">JS278_00752</name>
</gene>
<dbReference type="KEGG" id="acij:JS278_00752"/>
<dbReference type="OrthoDB" id="334367at2"/>
<dbReference type="InterPro" id="IPR041049">
    <property type="entry name" value="DUF5615"/>
</dbReference>
<dbReference type="AlphaFoldDB" id="A0A344URP5"/>
<feature type="domain" description="DUF5615" evidence="1">
    <location>
        <begin position="3"/>
        <end position="110"/>
    </location>
</feature>
<name>A0A344URP5_9ACTN</name>
<dbReference type="Pfam" id="PF18480">
    <property type="entry name" value="DUF5615"/>
    <property type="match status" value="1"/>
</dbReference>
<dbReference type="Proteomes" id="UP000251995">
    <property type="component" value="Chromosome"/>
</dbReference>
<evidence type="ECO:0000313" key="2">
    <source>
        <dbReference type="EMBL" id="AXE37943.1"/>
    </source>
</evidence>
<proteinExistence type="predicted"/>
<keyword evidence="3" id="KW-1185">Reference proteome</keyword>
<dbReference type="RefSeq" id="WP_114044031.1">
    <property type="nucleotide sequence ID" value="NZ_CP025198.1"/>
</dbReference>
<dbReference type="EMBL" id="CP025198">
    <property type="protein sequence ID" value="AXE37943.1"/>
    <property type="molecule type" value="Genomic_DNA"/>
</dbReference>
<protein>
    <recommendedName>
        <fullName evidence="1">DUF5615 domain-containing protein</fullName>
    </recommendedName>
</protein>
<evidence type="ECO:0000313" key="3">
    <source>
        <dbReference type="Proteomes" id="UP000251995"/>
    </source>
</evidence>
<reference evidence="2 3" key="1">
    <citation type="submission" date="2017-12" db="EMBL/GenBank/DDBJ databases">
        <title>The whole genome sequence of the Acidipropionibacterium virtanenii sp. nov. type strain JS278.</title>
        <authorList>
            <person name="Laine P."/>
            <person name="Deptula P."/>
            <person name="Varmanen P."/>
            <person name="Auvinen P."/>
        </authorList>
    </citation>
    <scope>NUCLEOTIDE SEQUENCE [LARGE SCALE GENOMIC DNA]</scope>
    <source>
        <strain evidence="2 3">JS278</strain>
    </source>
</reference>
<organism evidence="2 3">
    <name type="scientific">Acidipropionibacterium virtanenii</name>
    <dbReference type="NCBI Taxonomy" id="2057246"/>
    <lineage>
        <taxon>Bacteria</taxon>
        <taxon>Bacillati</taxon>
        <taxon>Actinomycetota</taxon>
        <taxon>Actinomycetes</taxon>
        <taxon>Propionibacteriales</taxon>
        <taxon>Propionibacteriaceae</taxon>
        <taxon>Acidipropionibacterium</taxon>
    </lineage>
</organism>
<accession>A0A344URP5</accession>
<evidence type="ECO:0000259" key="1">
    <source>
        <dbReference type="Pfam" id="PF18480"/>
    </source>
</evidence>
<sequence>MARFLVDQQLPGALAHHLRTLGHDAKHVKDYPGGSTLPDNEIARIADAEERIVVTKDDDFRASHILSRRPARLLHVTCGNISTRDLLALVDEHYAALEVAVAEYNFIEINRPGITVHDPS</sequence>